<organism evidence="1 2">
    <name type="scientific">Xylona heveae (strain CBS 132557 / TC161)</name>
    <dbReference type="NCBI Taxonomy" id="1328760"/>
    <lineage>
        <taxon>Eukaryota</taxon>
        <taxon>Fungi</taxon>
        <taxon>Dikarya</taxon>
        <taxon>Ascomycota</taxon>
        <taxon>Pezizomycotina</taxon>
        <taxon>Xylonomycetes</taxon>
        <taxon>Xylonales</taxon>
        <taxon>Xylonaceae</taxon>
        <taxon>Xylona</taxon>
    </lineage>
</organism>
<dbReference type="InParanoid" id="A0A164ZUS1"/>
<protein>
    <submittedName>
        <fullName evidence="1">Uncharacterized protein</fullName>
    </submittedName>
</protein>
<dbReference type="EMBL" id="KV407465">
    <property type="protein sequence ID" value="KZF19555.1"/>
    <property type="molecule type" value="Genomic_DNA"/>
</dbReference>
<name>A0A164ZUS1_XYLHT</name>
<dbReference type="PROSITE" id="PS51257">
    <property type="entry name" value="PROKAR_LIPOPROTEIN"/>
    <property type="match status" value="1"/>
</dbReference>
<dbReference type="Proteomes" id="UP000076632">
    <property type="component" value="Unassembled WGS sequence"/>
</dbReference>
<accession>A0A164ZUS1</accession>
<evidence type="ECO:0000313" key="2">
    <source>
        <dbReference type="Proteomes" id="UP000076632"/>
    </source>
</evidence>
<proteinExistence type="predicted"/>
<dbReference type="AlphaFoldDB" id="A0A164ZUS1"/>
<evidence type="ECO:0000313" key="1">
    <source>
        <dbReference type="EMBL" id="KZF19555.1"/>
    </source>
</evidence>
<dbReference type="GeneID" id="28901658"/>
<gene>
    <name evidence="1" type="ORF">L228DRAFT_36102</name>
</gene>
<sequence length="55" mass="6009">MNLKHFCCVVYWASLSSSCRRATVTAGSAARSAILSAENFKIFAGGKRDGRSLRR</sequence>
<reference evidence="1 2" key="1">
    <citation type="journal article" date="2016" name="Fungal Biol.">
        <title>The genome of Xylona heveae provides a window into fungal endophytism.</title>
        <authorList>
            <person name="Gazis R."/>
            <person name="Kuo A."/>
            <person name="Riley R."/>
            <person name="LaButti K."/>
            <person name="Lipzen A."/>
            <person name="Lin J."/>
            <person name="Amirebrahimi M."/>
            <person name="Hesse C.N."/>
            <person name="Spatafora J.W."/>
            <person name="Henrissat B."/>
            <person name="Hainaut M."/>
            <person name="Grigoriev I.V."/>
            <person name="Hibbett D.S."/>
        </authorList>
    </citation>
    <scope>NUCLEOTIDE SEQUENCE [LARGE SCALE GENOMIC DNA]</scope>
    <source>
        <strain evidence="1 2">TC161</strain>
    </source>
</reference>
<dbReference type="RefSeq" id="XP_018185110.1">
    <property type="nucleotide sequence ID" value="XM_018336521.1"/>
</dbReference>
<keyword evidence="2" id="KW-1185">Reference proteome</keyword>